<reference evidence="1 2" key="1">
    <citation type="submission" date="2019-03" db="EMBL/GenBank/DDBJ databases">
        <title>Rhodosporidium diobovatum UCD-FST 08-225 genome sequencing, assembly, and annotation.</title>
        <authorList>
            <person name="Fakankun I.U."/>
            <person name="Fristensky B."/>
            <person name="Levin D.B."/>
        </authorList>
    </citation>
    <scope>NUCLEOTIDE SEQUENCE [LARGE SCALE GENOMIC DNA]</scope>
    <source>
        <strain evidence="1 2">UCD-FST 08-225</strain>
    </source>
</reference>
<proteinExistence type="predicted"/>
<evidence type="ECO:0000313" key="1">
    <source>
        <dbReference type="EMBL" id="TNY22391.1"/>
    </source>
</evidence>
<dbReference type="OrthoDB" id="2534031at2759"/>
<dbReference type="InterPro" id="IPR032675">
    <property type="entry name" value="LRR_dom_sf"/>
</dbReference>
<keyword evidence="2" id="KW-1185">Reference proteome</keyword>
<organism evidence="1 2">
    <name type="scientific">Rhodotorula diobovata</name>
    <dbReference type="NCBI Taxonomy" id="5288"/>
    <lineage>
        <taxon>Eukaryota</taxon>
        <taxon>Fungi</taxon>
        <taxon>Dikarya</taxon>
        <taxon>Basidiomycota</taxon>
        <taxon>Pucciniomycotina</taxon>
        <taxon>Microbotryomycetes</taxon>
        <taxon>Sporidiobolales</taxon>
        <taxon>Sporidiobolaceae</taxon>
        <taxon>Rhodotorula</taxon>
    </lineage>
</organism>
<accession>A0A5C5G3C9</accession>
<gene>
    <name evidence="1" type="ORF">DMC30DRAFT_149067</name>
</gene>
<protein>
    <submittedName>
        <fullName evidence="1">Uncharacterized protein</fullName>
    </submittedName>
</protein>
<sequence length="495" mass="54316">MPFFSLFRRKKRAGSFRRERRPSVNDRPFRGRPVARTNKRLPALPVEIVLYIFQLSVEDSAATACTLARLCTQTRDRVRHALYVQPTLSSVRQINLFLRTVKRAPDLARLVTRLRLDGGLSKRQGDDEHGGRSPLTTRLAKLLELCPALEALELRRVVVFSLTDFANARQLRHLAIVDSLLSDRTTTSRFTPFFTPLPSVETLVVSNVQVDGPTAAHFLSTDTLPRLKALSLEHCRLVDDPVILRDLGAHNPAELAAQLELLSLTSTPLSADEQAQAGIVDPFDLVERCGASLRHLALPVAAVTGSVLDSAASRADVRPRTLAVLAPSSTRAGEPRGDPFDPHLVAAQALSTAFLDLAVQVSASASLSSAFARRSPLTTSTSAPASLYALSDSAAGAPGATSLVGELEELVLPTSWDRTRADAWRGNGEFDWAVARILRECERRGMAVRFGPCEEEEGVDSLRRLEMQDVIGWKGDEMLKELERTPAKGERAERW</sequence>
<dbReference type="SUPFAM" id="SSF52047">
    <property type="entry name" value="RNI-like"/>
    <property type="match status" value="1"/>
</dbReference>
<evidence type="ECO:0000313" key="2">
    <source>
        <dbReference type="Proteomes" id="UP000311382"/>
    </source>
</evidence>
<comment type="caution">
    <text evidence="1">The sequence shown here is derived from an EMBL/GenBank/DDBJ whole genome shotgun (WGS) entry which is preliminary data.</text>
</comment>
<dbReference type="Gene3D" id="3.80.10.10">
    <property type="entry name" value="Ribonuclease Inhibitor"/>
    <property type="match status" value="1"/>
</dbReference>
<name>A0A5C5G3C9_9BASI</name>
<dbReference type="AlphaFoldDB" id="A0A5C5G3C9"/>
<dbReference type="Proteomes" id="UP000311382">
    <property type="component" value="Unassembled WGS sequence"/>
</dbReference>
<dbReference type="EMBL" id="SOZI01000026">
    <property type="protein sequence ID" value="TNY22391.1"/>
    <property type="molecule type" value="Genomic_DNA"/>
</dbReference>